<dbReference type="InterPro" id="IPR032821">
    <property type="entry name" value="PKS_assoc"/>
</dbReference>
<dbReference type="Pfam" id="PF00698">
    <property type="entry name" value="Acyl_transf_1"/>
    <property type="match status" value="1"/>
</dbReference>
<dbReference type="InterPro" id="IPR049551">
    <property type="entry name" value="PKS_DH_C"/>
</dbReference>
<dbReference type="Pfam" id="PF00109">
    <property type="entry name" value="ketoacyl-synt"/>
    <property type="match status" value="1"/>
</dbReference>
<feature type="domain" description="Ketosynthase family 3 (KS3)" evidence="16">
    <location>
        <begin position="34"/>
        <end position="461"/>
    </location>
</feature>
<proteinExistence type="predicted"/>
<evidence type="ECO:0000256" key="3">
    <source>
        <dbReference type="ARBA" id="ARBA00022553"/>
    </source>
</evidence>
<comment type="pathway">
    <text evidence="11">Antibiotic biosynthesis; erythromycin biosynthesis.</text>
</comment>
<evidence type="ECO:0000313" key="18">
    <source>
        <dbReference type="EMBL" id="MBB4910660.1"/>
    </source>
</evidence>
<dbReference type="PROSITE" id="PS00606">
    <property type="entry name" value="KS3_1"/>
    <property type="match status" value="1"/>
</dbReference>
<dbReference type="Pfam" id="PF08659">
    <property type="entry name" value="KR"/>
    <property type="match status" value="1"/>
</dbReference>
<evidence type="ECO:0000256" key="5">
    <source>
        <dbReference type="ARBA" id="ARBA00022737"/>
    </source>
</evidence>
<dbReference type="EC" id="2.3.1.94" evidence="13"/>
<dbReference type="GO" id="GO:0031177">
    <property type="term" value="F:phosphopantetheine binding"/>
    <property type="evidence" value="ECO:0007669"/>
    <property type="project" value="InterPro"/>
</dbReference>
<dbReference type="FunFam" id="3.40.47.10:FF:000019">
    <property type="entry name" value="Polyketide synthase type I"/>
    <property type="match status" value="1"/>
</dbReference>
<dbReference type="SMART" id="SM00822">
    <property type="entry name" value="PKS_KR"/>
    <property type="match status" value="1"/>
</dbReference>
<feature type="domain" description="PKS/mFAS DH" evidence="17">
    <location>
        <begin position="931"/>
        <end position="1199"/>
    </location>
</feature>
<evidence type="ECO:0000256" key="1">
    <source>
        <dbReference type="ARBA" id="ARBA00001957"/>
    </source>
</evidence>
<evidence type="ECO:0000256" key="14">
    <source>
        <dbReference type="PROSITE-ProRule" id="PRU01363"/>
    </source>
</evidence>
<protein>
    <recommendedName>
        <fullName evidence="13">6-deoxyerythronolide-B synthase</fullName>
        <ecNumber evidence="13">2.3.1.94</ecNumber>
    </recommendedName>
</protein>
<dbReference type="InterPro" id="IPR016035">
    <property type="entry name" value="Acyl_Trfase/lysoPLipase"/>
</dbReference>
<dbReference type="InterPro" id="IPR042104">
    <property type="entry name" value="PKS_dehydratase_sf"/>
</dbReference>
<keyword evidence="8" id="KW-0012">Acyltransferase</keyword>
<dbReference type="PROSITE" id="PS50075">
    <property type="entry name" value="CARRIER"/>
    <property type="match status" value="1"/>
</dbReference>
<gene>
    <name evidence="18" type="ORF">FHR82_006919</name>
</gene>
<organism evidence="18 19">
    <name type="scientific">Actinophytocola algeriensis</name>
    <dbReference type="NCBI Taxonomy" id="1768010"/>
    <lineage>
        <taxon>Bacteria</taxon>
        <taxon>Bacillati</taxon>
        <taxon>Actinomycetota</taxon>
        <taxon>Actinomycetes</taxon>
        <taxon>Pseudonocardiales</taxon>
        <taxon>Pseudonocardiaceae</taxon>
    </lineage>
</organism>
<dbReference type="Gene3D" id="3.10.129.110">
    <property type="entry name" value="Polyketide synthase dehydratase"/>
    <property type="match status" value="1"/>
</dbReference>
<dbReference type="Pfam" id="PF21089">
    <property type="entry name" value="PKS_DH_N"/>
    <property type="match status" value="1"/>
</dbReference>
<dbReference type="Proteomes" id="UP000520767">
    <property type="component" value="Unassembled WGS sequence"/>
</dbReference>
<dbReference type="InterPro" id="IPR016036">
    <property type="entry name" value="Malonyl_transacylase_ACP-bd"/>
</dbReference>
<reference evidence="18 19" key="1">
    <citation type="submission" date="2020-08" db="EMBL/GenBank/DDBJ databases">
        <title>Genomic Encyclopedia of Type Strains, Phase III (KMG-III): the genomes of soil and plant-associated and newly described type strains.</title>
        <authorList>
            <person name="Whitman W."/>
        </authorList>
    </citation>
    <scope>NUCLEOTIDE SEQUENCE [LARGE SCALE GENOMIC DNA]</scope>
    <source>
        <strain evidence="18 19">CECT 8960</strain>
    </source>
</reference>
<dbReference type="GO" id="GO:0033068">
    <property type="term" value="P:macrolide biosynthetic process"/>
    <property type="evidence" value="ECO:0007669"/>
    <property type="project" value="UniProtKB-ARBA"/>
</dbReference>
<dbReference type="InterPro" id="IPR057326">
    <property type="entry name" value="KR_dom"/>
</dbReference>
<comment type="caution">
    <text evidence="18">The sequence shown here is derived from an EMBL/GenBank/DDBJ whole genome shotgun (WGS) entry which is preliminary data.</text>
</comment>
<evidence type="ECO:0000256" key="10">
    <source>
        <dbReference type="ARBA" id="ARBA00060158"/>
    </source>
</evidence>
<dbReference type="Gene3D" id="3.30.70.3290">
    <property type="match status" value="1"/>
</dbReference>
<keyword evidence="3" id="KW-0597">Phosphoprotein</keyword>
<dbReference type="GO" id="GO:0004312">
    <property type="term" value="F:fatty acid synthase activity"/>
    <property type="evidence" value="ECO:0007669"/>
    <property type="project" value="TreeGrafter"/>
</dbReference>
<dbReference type="FunFam" id="3.40.366.10:FF:000002">
    <property type="entry name" value="Probable polyketide synthase 2"/>
    <property type="match status" value="1"/>
</dbReference>
<dbReference type="GO" id="GO:0047879">
    <property type="term" value="F:erythronolide synthase activity"/>
    <property type="evidence" value="ECO:0007669"/>
    <property type="project" value="UniProtKB-EC"/>
</dbReference>
<evidence type="ECO:0000256" key="8">
    <source>
        <dbReference type="ARBA" id="ARBA00023315"/>
    </source>
</evidence>
<evidence type="ECO:0000256" key="12">
    <source>
        <dbReference type="ARBA" id="ARBA00063272"/>
    </source>
</evidence>
<dbReference type="Pfam" id="PF16197">
    <property type="entry name" value="KAsynt_C_assoc"/>
    <property type="match status" value="1"/>
</dbReference>
<keyword evidence="19" id="KW-1185">Reference proteome</keyword>
<feature type="active site" description="Proton acceptor; for dehydratase activity" evidence="14">
    <location>
        <position position="963"/>
    </location>
</feature>
<dbReference type="SMART" id="SM01294">
    <property type="entry name" value="PKS_PP_betabranch"/>
    <property type="match status" value="1"/>
</dbReference>
<dbReference type="EMBL" id="JACHJQ010000008">
    <property type="protein sequence ID" value="MBB4910660.1"/>
    <property type="molecule type" value="Genomic_DNA"/>
</dbReference>
<dbReference type="InterPro" id="IPR050091">
    <property type="entry name" value="PKS_NRPS_Biosynth_Enz"/>
</dbReference>
<dbReference type="Pfam" id="PF14765">
    <property type="entry name" value="PS-DH"/>
    <property type="match status" value="1"/>
</dbReference>
<dbReference type="InterPro" id="IPR009081">
    <property type="entry name" value="PP-bd_ACP"/>
</dbReference>
<dbReference type="Gene3D" id="1.10.1200.10">
    <property type="entry name" value="ACP-like"/>
    <property type="match status" value="1"/>
</dbReference>
<dbReference type="CDD" id="cd08956">
    <property type="entry name" value="KR_3_FAS_SDR_x"/>
    <property type="match status" value="1"/>
</dbReference>
<comment type="catalytic activity">
    <reaction evidence="9">
        <text>6 (S)-methylmalonyl-CoA + propanoyl-CoA + 6 NADPH + 12 H(+) = 6-deoxyerythronolide B + 6 CO2 + 6 NADP(+) + 7 CoA + H2O</text>
        <dbReference type="Rhea" id="RHEA:23068"/>
        <dbReference type="ChEBI" id="CHEBI:15377"/>
        <dbReference type="ChEBI" id="CHEBI:15378"/>
        <dbReference type="ChEBI" id="CHEBI:16089"/>
        <dbReference type="ChEBI" id="CHEBI:16526"/>
        <dbReference type="ChEBI" id="CHEBI:57287"/>
        <dbReference type="ChEBI" id="CHEBI:57327"/>
        <dbReference type="ChEBI" id="CHEBI:57392"/>
        <dbReference type="ChEBI" id="CHEBI:57783"/>
        <dbReference type="ChEBI" id="CHEBI:58349"/>
        <dbReference type="EC" id="2.3.1.94"/>
    </reaction>
</comment>
<dbReference type="InterPro" id="IPR049900">
    <property type="entry name" value="PKS_mFAS_DH"/>
</dbReference>
<evidence type="ECO:0000256" key="4">
    <source>
        <dbReference type="ARBA" id="ARBA00022679"/>
    </source>
</evidence>
<dbReference type="Pfam" id="PF08990">
    <property type="entry name" value="Docking"/>
    <property type="match status" value="1"/>
</dbReference>
<evidence type="ECO:0000259" key="16">
    <source>
        <dbReference type="PROSITE" id="PS52004"/>
    </source>
</evidence>
<comment type="function">
    <text evidence="10">Involved in the biosynthesis of antibiotic erythromycin via the biosynthesis of its aglycone precursor, 6-deoxyerythronolide B (6-dEB).</text>
</comment>
<evidence type="ECO:0000256" key="13">
    <source>
        <dbReference type="ARBA" id="ARBA00066981"/>
    </source>
</evidence>
<evidence type="ECO:0000256" key="7">
    <source>
        <dbReference type="ARBA" id="ARBA00023268"/>
    </source>
</evidence>
<evidence type="ECO:0000259" key="15">
    <source>
        <dbReference type="PROSITE" id="PS50075"/>
    </source>
</evidence>
<evidence type="ECO:0000313" key="19">
    <source>
        <dbReference type="Proteomes" id="UP000520767"/>
    </source>
</evidence>
<dbReference type="InterPro" id="IPR013968">
    <property type="entry name" value="PKS_KR"/>
</dbReference>
<dbReference type="InterPro" id="IPR055123">
    <property type="entry name" value="SpnB-like_Rossmann"/>
</dbReference>
<dbReference type="GO" id="GO:0004315">
    <property type="term" value="F:3-oxoacyl-[acyl-carrier-protein] synthase activity"/>
    <property type="evidence" value="ECO:0007669"/>
    <property type="project" value="InterPro"/>
</dbReference>
<name>A0A7W7QBT3_9PSEU</name>
<dbReference type="SMART" id="SM00823">
    <property type="entry name" value="PKS_PP"/>
    <property type="match status" value="1"/>
</dbReference>
<dbReference type="Gene3D" id="3.40.47.10">
    <property type="match status" value="1"/>
</dbReference>
<dbReference type="PROSITE" id="PS00012">
    <property type="entry name" value="PHOSPHOPANTETHEINE"/>
    <property type="match status" value="1"/>
</dbReference>
<dbReference type="InterPro" id="IPR020841">
    <property type="entry name" value="PKS_Beta-ketoAc_synthase_dom"/>
</dbReference>
<dbReference type="SMART" id="SM00826">
    <property type="entry name" value="PKS_DH"/>
    <property type="match status" value="1"/>
</dbReference>
<feature type="region of interest" description="N-terminal hotdog fold" evidence="14">
    <location>
        <begin position="931"/>
        <end position="1051"/>
    </location>
</feature>
<dbReference type="FunFam" id="1.10.1200.10:FF:000007">
    <property type="entry name" value="Probable polyketide synthase pks17"/>
    <property type="match status" value="1"/>
</dbReference>
<dbReference type="SUPFAM" id="SSF47336">
    <property type="entry name" value="ACP-like"/>
    <property type="match status" value="1"/>
</dbReference>
<dbReference type="InterPro" id="IPR006162">
    <property type="entry name" value="Ppantetheine_attach_site"/>
</dbReference>
<evidence type="ECO:0000259" key="17">
    <source>
        <dbReference type="PROSITE" id="PS52019"/>
    </source>
</evidence>
<feature type="active site" description="Proton donor; for dehydratase activity" evidence="14">
    <location>
        <position position="1121"/>
    </location>
</feature>
<evidence type="ECO:0000256" key="9">
    <source>
        <dbReference type="ARBA" id="ARBA00052442"/>
    </source>
</evidence>
<dbReference type="InterPro" id="IPR036736">
    <property type="entry name" value="ACP-like_sf"/>
</dbReference>
<dbReference type="InterPro" id="IPR016039">
    <property type="entry name" value="Thiolase-like"/>
</dbReference>
<sequence>MTNSDSRVLVALRESLKETERLRRHNRELVAAAAEPIAIIGMGCRYPGGVDGPGDLWHLVSDGADATGPFPVDRGWDLANLFDDDPASRGRSYARRAGFLTRATEFDAAFFGISPREATTMDPQQRLFLEVCWEAVERARIDPLSLRGSRTGVFAGVMGGTYGMRQLTAPGGAGEHEGYLGNGSAGSVTSGRVSYTLGLEGPAVTVDTACSSSLVALHLAAQSLRRGECSLALAGGVTVMSTPSLFVEFSRQRALAPDGRCKSFAAAADGTGWSEGAGVLVLARLSDALRLGHPVLAVVRGSAVNQDGASNGLTAPNGPSQQRVIRTALAEAGLSPADVDAVEAHGTGTRLGDPIEAQALLATYGQDRDQPLWLGSLKSNIGHAQAAAGVGGVIKMVEAMRHGVLPATLHVDEPTPRVEWSVGDVRLLTARTPWPRTGRPRCAGVSAFGVSGTNVHVILEQAPHELASGTQPVPAAEETRATILWPISAGDDAALREQAGRLLSWVSDSDASPTEIGRSLATTRAALDHRAVVVGADRAELMAGLAAVAGHTPGLTTVSGRVRDGSAVFVFPGQGSQWLGMGRELLATSPVFAASMRRCADAFARYVEWDLLAMLDDDEALARGEVVQPALFSVMVSLAALWRSHGVAPAAVVGHSQGEIAAAYVAGALCLEDAVRIVALRSQIIGATLAGRGGMVSVSRSAEETASMIRPWGGQLTIAGFNGPASTAVAGDLAAVEELLAECGTRGVPARRIPIAYASHSAHVDAVRGQLLTALDGLRPEQATIAFHSSVTGGVLDGTALTAAYWYENARRPIDFTGAVASLLADGHRVFIECSAHPVLTTTLQDIVDEAGVDAAVLGSLRRDDGGTRRFLTSVATAHVHGAGVDWTTIHGTGRDVDLPTYAFQRRRFWLDATEPVAVDAAGLGMDVPGHPLLGAGTALPDSDGYLFTSRLSVDTQPWLADHRVHGEVVLPGTALVELVVRAGDQVACHLVEELTFVTPLYVPTAGVRLQVAVGGENATGTRTISVRSCAGGSDWTLHATGTLVSTVDATPAGLRQWPPSAPELDITGLYESLADAGLHYGPACRGLRRVWRAGDETFAEVRLPDDVTSDGFVLHPALFDAALHAAFVGASGEGSGVPRLPFVWSGVSLHAANAVELRVRLVRTREGAMSVDIWDPDNAPVASVTSVVARPLTNMPPTDARSAGDAVLYRPVWQPIPSPRPADPTDIAFVDDLGELPEGTPVLGVVAVRLRPDVPGTPGVVTRVHTRRVLELVQRWTAEQRFGDARLAVVTHRAVGEEVTDPAQAAVWGLVRSAQAEHPGRFVLVDVDHDPAVVAAAVVTGEPQVMVRGTTLHALRLLPTRPARHNAEPIAGPDGTVLITGGSGGLGMLLARHLVAEHGIRHLMILSRRGGDAPGALELSTELGHHDASVTFVSCDASDRDALAAALRGLDRPLHAVVHAAGVLDDGVIEALTPDRIDAVLAPKVDAAVHLDELTRDADLRAFVLFSSIAGILGTPGQGNYAAANAFLDAFATSRRGAGRPVTSLAWGLWARDSGMTGHLSVADHGRLTREGLLPLSDAQGLALFDAALASGDACAVPVRFEPRFLRDSADTVPPILRQLVVGATRRVAAARAGGDLVQRLVEMSPVRREQALAKLVHTRIAAVLGHEPGTPVEPGRPFKELGFDSLTAVELRNELAAATGLRLRPTLVFDQPTPGELFAFLRAELFGEVAPSTTLHTELDRLDEAFVVAEVTDAERSALVARLRTLLARWRGAEDGPAVREEIDSASDDEMFALIDRRIGTS</sequence>
<dbReference type="SUPFAM" id="SSF51735">
    <property type="entry name" value="NAD(P)-binding Rossmann-fold domains"/>
    <property type="match status" value="2"/>
</dbReference>
<keyword evidence="2" id="KW-0596">Phosphopantetheine</keyword>
<dbReference type="InterPro" id="IPR014043">
    <property type="entry name" value="Acyl_transferase_dom"/>
</dbReference>
<dbReference type="Pfam" id="PF22953">
    <property type="entry name" value="SpnB_Rossmann"/>
    <property type="match status" value="1"/>
</dbReference>
<evidence type="ECO:0000256" key="11">
    <source>
        <dbReference type="ARBA" id="ARBA00060622"/>
    </source>
</evidence>
<feature type="domain" description="Carrier" evidence="15">
    <location>
        <begin position="1652"/>
        <end position="1727"/>
    </location>
</feature>
<dbReference type="InterPro" id="IPR014031">
    <property type="entry name" value="Ketoacyl_synth_C"/>
</dbReference>
<keyword evidence="6" id="KW-0045">Antibiotic biosynthesis</keyword>
<feature type="region of interest" description="C-terminal hotdog fold" evidence="14">
    <location>
        <begin position="1062"/>
        <end position="1199"/>
    </location>
</feature>
<dbReference type="InterPro" id="IPR018201">
    <property type="entry name" value="Ketoacyl_synth_AS"/>
</dbReference>
<dbReference type="InterPro" id="IPR020807">
    <property type="entry name" value="PKS_DH"/>
</dbReference>
<evidence type="ECO:0000256" key="6">
    <source>
        <dbReference type="ARBA" id="ARBA00023194"/>
    </source>
</evidence>
<dbReference type="SMART" id="SM00827">
    <property type="entry name" value="PKS_AT"/>
    <property type="match status" value="1"/>
</dbReference>
<dbReference type="InterPro" id="IPR036291">
    <property type="entry name" value="NAD(P)-bd_dom_sf"/>
</dbReference>
<dbReference type="SUPFAM" id="SSF52151">
    <property type="entry name" value="FabD/lysophospholipase-like"/>
    <property type="match status" value="1"/>
</dbReference>
<keyword evidence="4 18" id="KW-0808">Transferase</keyword>
<dbReference type="InterPro" id="IPR015083">
    <property type="entry name" value="NorB/c/GfsB-D-like_docking"/>
</dbReference>
<dbReference type="GO" id="GO:0006633">
    <property type="term" value="P:fatty acid biosynthetic process"/>
    <property type="evidence" value="ECO:0007669"/>
    <property type="project" value="InterPro"/>
</dbReference>
<dbReference type="PROSITE" id="PS52019">
    <property type="entry name" value="PKS_MFAS_DH"/>
    <property type="match status" value="1"/>
</dbReference>
<dbReference type="Gene3D" id="3.40.50.720">
    <property type="entry name" value="NAD(P)-binding Rossmann-like Domain"/>
    <property type="match status" value="1"/>
</dbReference>
<comment type="subunit">
    <text evidence="12">Homodimer. Erythronolide synthase is composed of EryAI, EryAII and EryAIII multimodular (2 modules) polypeptides each coding for a functional synthase subunit which participates in 2 of the six FAS-like elongation steps required for formation of the polyketide. Module 1, 2, 3, 4, 5, and 6 participating in biosynthesis steps 1, 2, 3, 4, 5, and 6, respectively.</text>
</comment>
<dbReference type="InterPro" id="IPR001227">
    <property type="entry name" value="Ac_transferase_dom_sf"/>
</dbReference>
<dbReference type="InterPro" id="IPR020806">
    <property type="entry name" value="PKS_PP-bd"/>
</dbReference>
<dbReference type="SMART" id="SM00825">
    <property type="entry name" value="PKS_KS"/>
    <property type="match status" value="1"/>
</dbReference>
<dbReference type="Pfam" id="PF02801">
    <property type="entry name" value="Ketoacyl-synt_C"/>
    <property type="match status" value="1"/>
</dbReference>
<dbReference type="SUPFAM" id="SSF55048">
    <property type="entry name" value="Probable ACP-binding domain of malonyl-CoA ACP transacylase"/>
    <property type="match status" value="1"/>
</dbReference>
<evidence type="ECO:0000256" key="2">
    <source>
        <dbReference type="ARBA" id="ARBA00022450"/>
    </source>
</evidence>
<dbReference type="InterPro" id="IPR049552">
    <property type="entry name" value="PKS_DH_N"/>
</dbReference>
<dbReference type="SUPFAM" id="SSF53901">
    <property type="entry name" value="Thiolase-like"/>
    <property type="match status" value="1"/>
</dbReference>
<dbReference type="PROSITE" id="PS52004">
    <property type="entry name" value="KS3_2"/>
    <property type="match status" value="1"/>
</dbReference>
<dbReference type="Gene3D" id="3.40.366.10">
    <property type="entry name" value="Malonyl-Coenzyme A Acyl Carrier Protein, domain 2"/>
    <property type="match status" value="1"/>
</dbReference>
<keyword evidence="7" id="KW-0511">Multifunctional enzyme</keyword>
<dbReference type="InterPro" id="IPR014030">
    <property type="entry name" value="Ketoacyl_synth_N"/>
</dbReference>
<dbReference type="PANTHER" id="PTHR43775:SF51">
    <property type="entry name" value="INACTIVE PHENOLPHTHIOCEROL SYNTHESIS POLYKETIDE SYNTHASE TYPE I PKS1-RELATED"/>
    <property type="match status" value="1"/>
</dbReference>
<dbReference type="PANTHER" id="PTHR43775">
    <property type="entry name" value="FATTY ACID SYNTHASE"/>
    <property type="match status" value="1"/>
</dbReference>
<dbReference type="Pfam" id="PF00550">
    <property type="entry name" value="PP-binding"/>
    <property type="match status" value="1"/>
</dbReference>
<comment type="cofactor">
    <cofactor evidence="1">
        <name>pantetheine 4'-phosphate</name>
        <dbReference type="ChEBI" id="CHEBI:47942"/>
    </cofactor>
</comment>
<keyword evidence="5" id="KW-0677">Repeat</keyword>
<dbReference type="CDD" id="cd00833">
    <property type="entry name" value="PKS"/>
    <property type="match status" value="1"/>
</dbReference>
<accession>A0A7W7QBT3</accession>